<dbReference type="PANTHER" id="PTHR40265:SF1">
    <property type="entry name" value="GLYOXALASE-LIKE DOMAIN-CONTAINING PROTEIN"/>
    <property type="match status" value="1"/>
</dbReference>
<evidence type="ECO:0000313" key="3">
    <source>
        <dbReference type="Proteomes" id="UP000020766"/>
    </source>
</evidence>
<dbReference type="Pfam" id="PF13468">
    <property type="entry name" value="Glyoxalase_3"/>
    <property type="match status" value="1"/>
</dbReference>
<name>A0A014NN49_9BURK</name>
<feature type="domain" description="Glyoxalase-like" evidence="1">
    <location>
        <begin position="5"/>
        <end position="180"/>
    </location>
</feature>
<dbReference type="PANTHER" id="PTHR40265">
    <property type="entry name" value="BLL2707 PROTEIN"/>
    <property type="match status" value="1"/>
</dbReference>
<gene>
    <name evidence="2" type="ORF">AX13_14805</name>
</gene>
<comment type="caution">
    <text evidence="2">The sequence shown here is derived from an EMBL/GenBank/DDBJ whole genome shotgun (WGS) entry which is preliminary data.</text>
</comment>
<dbReference type="Gene3D" id="3.10.180.10">
    <property type="entry name" value="2,3-Dihydroxybiphenyl 1,2-Dioxygenase, domain 1"/>
    <property type="match status" value="1"/>
</dbReference>
<organism evidence="2 3">
    <name type="scientific">Comamonas aquatica DA1877</name>
    <dbReference type="NCBI Taxonomy" id="1457173"/>
    <lineage>
        <taxon>Bacteria</taxon>
        <taxon>Pseudomonadati</taxon>
        <taxon>Pseudomonadota</taxon>
        <taxon>Betaproteobacteria</taxon>
        <taxon>Burkholderiales</taxon>
        <taxon>Comamonadaceae</taxon>
        <taxon>Comamonas</taxon>
    </lineage>
</organism>
<dbReference type="EMBL" id="JBOK01000005">
    <property type="protein sequence ID" value="EXU80898.1"/>
    <property type="molecule type" value="Genomic_DNA"/>
</dbReference>
<accession>A0A014NN49</accession>
<dbReference type="PATRIC" id="fig|1457173.3.peg.1245"/>
<sequence>MSLPLDHIVIAVHDLHSAIHDYRNLGFTVTPGGDHPGRATHNALVVFQDGSYFELIAWKAPEDAHPWWPKLSRFGPGIVDFALLPGTTPQVVAQALARGLAYQPPVDGGRLRPDGVELRWQNARPATPDLPFLCGDVTPRALRVPEGPVREHANGVQGVAQLRVAVHDLAATLERYRTLLGLEDVPAPAKGATSLQLGRTVLKLETASASAEAAQRLASQGEGPFAIGLHTTQAHPLGLVLHGHTHGARLELIALPGALASTAPRPHAQSVFA</sequence>
<protein>
    <submittedName>
        <fullName evidence="2">Glyoxalase</fullName>
    </submittedName>
</protein>
<reference evidence="2 3" key="1">
    <citation type="submission" date="2014-01" db="EMBL/GenBank/DDBJ databases">
        <title>Interspecies Systems Biology Uncovers Metabolites Affecting C. elegans Gene Expression and Life History Traits.</title>
        <authorList>
            <person name="Watson E."/>
            <person name="Macneil L.T."/>
            <person name="Ritter A.D."/>
            <person name="Yilmaz L.S."/>
            <person name="Rosebrock A.P."/>
            <person name="Caudy A.A."/>
            <person name="Walhout A.J."/>
        </authorList>
    </citation>
    <scope>NUCLEOTIDE SEQUENCE [LARGE SCALE GENOMIC DNA]</scope>
    <source>
        <strain evidence="2 3">DA1877</strain>
    </source>
</reference>
<dbReference type="STRING" id="225991.MA05_06005"/>
<evidence type="ECO:0000313" key="2">
    <source>
        <dbReference type="EMBL" id="EXU80898.1"/>
    </source>
</evidence>
<evidence type="ECO:0000259" key="1">
    <source>
        <dbReference type="Pfam" id="PF13468"/>
    </source>
</evidence>
<dbReference type="RefSeq" id="WP_051519389.1">
    <property type="nucleotide sequence ID" value="NZ_JBOK01000005.1"/>
</dbReference>
<keyword evidence="3" id="KW-1185">Reference proteome</keyword>
<dbReference type="InterPro" id="IPR029068">
    <property type="entry name" value="Glyas_Bleomycin-R_OHBP_Dase"/>
</dbReference>
<proteinExistence type="predicted"/>
<dbReference type="InterPro" id="IPR025870">
    <property type="entry name" value="Glyoxalase-like_dom"/>
</dbReference>
<dbReference type="SUPFAM" id="SSF54593">
    <property type="entry name" value="Glyoxalase/Bleomycin resistance protein/Dihydroxybiphenyl dioxygenase"/>
    <property type="match status" value="1"/>
</dbReference>
<dbReference type="AlphaFoldDB" id="A0A014NN49"/>
<dbReference type="Proteomes" id="UP000020766">
    <property type="component" value="Unassembled WGS sequence"/>
</dbReference>